<dbReference type="Pfam" id="PF01926">
    <property type="entry name" value="MMR_HSR1"/>
    <property type="match status" value="1"/>
</dbReference>
<name>A0A1H6FME1_THEAL</name>
<dbReference type="InterPro" id="IPR012675">
    <property type="entry name" value="Beta-grasp_dom_sf"/>
</dbReference>
<dbReference type="SUPFAM" id="SSF81271">
    <property type="entry name" value="TGS-like"/>
    <property type="match status" value="1"/>
</dbReference>
<dbReference type="SUPFAM" id="SSF52540">
    <property type="entry name" value="P-loop containing nucleoside triphosphate hydrolases"/>
    <property type="match status" value="1"/>
</dbReference>
<dbReference type="GO" id="GO:0046872">
    <property type="term" value="F:metal ion binding"/>
    <property type="evidence" value="ECO:0007669"/>
    <property type="project" value="UniProtKB-KW"/>
</dbReference>
<dbReference type="PIRSF" id="PIRSF006641">
    <property type="entry name" value="CHP00092"/>
    <property type="match status" value="1"/>
</dbReference>
<dbReference type="GO" id="GO:0005524">
    <property type="term" value="F:ATP binding"/>
    <property type="evidence" value="ECO:0007669"/>
    <property type="project" value="UniProtKB-KW"/>
</dbReference>
<dbReference type="Gene3D" id="3.10.20.30">
    <property type="match status" value="1"/>
</dbReference>
<evidence type="ECO:0000256" key="1">
    <source>
        <dbReference type="ARBA" id="ARBA00001946"/>
    </source>
</evidence>
<dbReference type="GO" id="GO:0016887">
    <property type="term" value="F:ATP hydrolysis activity"/>
    <property type="evidence" value="ECO:0007669"/>
    <property type="project" value="InterPro"/>
</dbReference>
<evidence type="ECO:0000256" key="2">
    <source>
        <dbReference type="ARBA" id="ARBA00022723"/>
    </source>
</evidence>
<dbReference type="InterPro" id="IPR012676">
    <property type="entry name" value="TGS-like"/>
</dbReference>
<evidence type="ECO:0000256" key="4">
    <source>
        <dbReference type="ARBA" id="ARBA00022840"/>
    </source>
</evidence>
<dbReference type="InterPro" id="IPR013029">
    <property type="entry name" value="YchF_C"/>
</dbReference>
<gene>
    <name evidence="8" type="ORF">SAMN02745716_0743</name>
</gene>
<dbReference type="PANTHER" id="PTHR23305:SF18">
    <property type="entry name" value="OBG-TYPE G DOMAIN-CONTAINING PROTEIN"/>
    <property type="match status" value="1"/>
</dbReference>
<dbReference type="NCBIfam" id="TIGR00092">
    <property type="entry name" value="redox-regulated ATPase YchF"/>
    <property type="match status" value="1"/>
</dbReference>
<dbReference type="Gene3D" id="1.10.150.300">
    <property type="entry name" value="TGS-like domain"/>
    <property type="match status" value="1"/>
</dbReference>
<evidence type="ECO:0000256" key="5">
    <source>
        <dbReference type="ARBA" id="ARBA00022842"/>
    </source>
</evidence>
<comment type="cofactor">
    <cofactor evidence="1">
        <name>Mg(2+)</name>
        <dbReference type="ChEBI" id="CHEBI:18420"/>
    </cofactor>
</comment>
<dbReference type="FunFam" id="3.10.20.30:FF:000029">
    <property type="entry name" value="Obg-like ATPase 1"/>
    <property type="match status" value="1"/>
</dbReference>
<proteinExistence type="predicted"/>
<evidence type="ECO:0000313" key="9">
    <source>
        <dbReference type="Proteomes" id="UP000222056"/>
    </source>
</evidence>
<organism evidence="8 9">
    <name type="scientific">Thermoleophilum album</name>
    <dbReference type="NCBI Taxonomy" id="29539"/>
    <lineage>
        <taxon>Bacteria</taxon>
        <taxon>Bacillati</taxon>
        <taxon>Actinomycetota</taxon>
        <taxon>Thermoleophilia</taxon>
        <taxon>Thermoleophilales</taxon>
        <taxon>Thermoleophilaceae</taxon>
        <taxon>Thermoleophilum</taxon>
    </lineage>
</organism>
<dbReference type="InterPro" id="IPR023192">
    <property type="entry name" value="TGS-like_dom_sf"/>
</dbReference>
<evidence type="ECO:0000256" key="3">
    <source>
        <dbReference type="ARBA" id="ARBA00022741"/>
    </source>
</evidence>
<dbReference type="RefSeq" id="WP_093116316.1">
    <property type="nucleotide sequence ID" value="NZ_FNWJ01000001.1"/>
</dbReference>
<keyword evidence="3" id="KW-0547">Nucleotide-binding</keyword>
<keyword evidence="5" id="KW-0460">Magnesium</keyword>
<keyword evidence="2" id="KW-0479">Metal-binding</keyword>
<keyword evidence="9" id="KW-1185">Reference proteome</keyword>
<evidence type="ECO:0000259" key="7">
    <source>
        <dbReference type="PROSITE" id="PS51710"/>
    </source>
</evidence>
<evidence type="ECO:0000313" key="8">
    <source>
        <dbReference type="EMBL" id="SEH11360.1"/>
    </source>
</evidence>
<dbReference type="PANTHER" id="PTHR23305">
    <property type="entry name" value="OBG GTPASE FAMILY"/>
    <property type="match status" value="1"/>
</dbReference>
<dbReference type="InterPro" id="IPR031167">
    <property type="entry name" value="G_OBG"/>
</dbReference>
<feature type="domain" description="OBG-type G" evidence="7">
    <location>
        <begin position="2"/>
        <end position="253"/>
    </location>
</feature>
<reference evidence="9" key="1">
    <citation type="submission" date="2016-10" db="EMBL/GenBank/DDBJ databases">
        <authorList>
            <person name="Varghese N."/>
            <person name="Submissions S."/>
        </authorList>
    </citation>
    <scope>NUCLEOTIDE SEQUENCE [LARGE SCALE GENOMIC DNA]</scope>
    <source>
        <strain evidence="9">ATCC 35263</strain>
    </source>
</reference>
<sequence length="371" mass="40171">MKRIGIVGLPNAGKSSLFRALSRQAAEVAPYPFTTVEPNVAVVPIPDPRLDQVARVLNASPVVYETIELRDIAGLVRGAHRGEGLGNRFLAQIREVDAVVVVVRAFSAPDVPHPDGRVDPVADAELLETELLFADLERVEERLERARRRARSLERAAVAERDWLEALKARLERGQPARGLEPPEDAPQAARELGAITAKPFLYVANVDEGSALEPPAELVAHVARRGAHAIAVSARLEAELAELEPAEAEAMRRDLGFSEGVLERVVGAAFRLLGLVVFFTAHEGAEARAHAVPAGTVARRAAREVHSDMERGFVAAEVVAWNDLVAAGSLQAARERALLRTEGRDYLVRDGDVLRFRFTPPRVSAGRAAG</sequence>
<accession>A0A1H6FME1</accession>
<dbReference type="Proteomes" id="UP000222056">
    <property type="component" value="Unassembled WGS sequence"/>
</dbReference>
<dbReference type="GO" id="GO:0005737">
    <property type="term" value="C:cytoplasm"/>
    <property type="evidence" value="ECO:0007669"/>
    <property type="project" value="TreeGrafter"/>
</dbReference>
<dbReference type="PROSITE" id="PS51710">
    <property type="entry name" value="G_OBG"/>
    <property type="match status" value="1"/>
</dbReference>
<dbReference type="EMBL" id="FNWJ01000001">
    <property type="protein sequence ID" value="SEH11360.1"/>
    <property type="molecule type" value="Genomic_DNA"/>
</dbReference>
<protein>
    <recommendedName>
        <fullName evidence="7">OBG-type G domain-containing protein</fullName>
    </recommendedName>
</protein>
<dbReference type="InterPro" id="IPR006073">
    <property type="entry name" value="GTP-bd"/>
</dbReference>
<dbReference type="AlphaFoldDB" id="A0A1H6FME1"/>
<dbReference type="Gene3D" id="3.40.50.300">
    <property type="entry name" value="P-loop containing nucleotide triphosphate hydrolases"/>
    <property type="match status" value="1"/>
</dbReference>
<dbReference type="STRING" id="29539.SAMN02745716_0743"/>
<keyword evidence="6" id="KW-0175">Coiled coil</keyword>
<dbReference type="InterPro" id="IPR027417">
    <property type="entry name" value="P-loop_NTPase"/>
</dbReference>
<keyword evidence="4" id="KW-0067">ATP-binding</keyword>
<dbReference type="InterPro" id="IPR004396">
    <property type="entry name" value="ATPase_YchF/OLA1"/>
</dbReference>
<dbReference type="GO" id="GO:0005525">
    <property type="term" value="F:GTP binding"/>
    <property type="evidence" value="ECO:0007669"/>
    <property type="project" value="InterPro"/>
</dbReference>
<dbReference type="OrthoDB" id="9810373at2"/>
<evidence type="ECO:0000256" key="6">
    <source>
        <dbReference type="SAM" id="Coils"/>
    </source>
</evidence>
<dbReference type="PRINTS" id="PR00326">
    <property type="entry name" value="GTP1OBG"/>
</dbReference>
<dbReference type="Pfam" id="PF06071">
    <property type="entry name" value="YchF-GTPase_C"/>
    <property type="match status" value="1"/>
</dbReference>
<feature type="coiled-coil region" evidence="6">
    <location>
        <begin position="129"/>
        <end position="156"/>
    </location>
</feature>